<dbReference type="Pfam" id="PF13700">
    <property type="entry name" value="DUF4158"/>
    <property type="match status" value="1"/>
</dbReference>
<evidence type="ECO:0000313" key="2">
    <source>
        <dbReference type="EMBL" id="RHM15470.1"/>
    </source>
</evidence>
<dbReference type="Proteomes" id="UP000284604">
    <property type="component" value="Unassembled WGS sequence"/>
</dbReference>
<sequence>MDSSIIILSQEQRKELTTIPENISDYVMAKYYTLSEEDIYHIQTHRRDTNKLGFAIQLCCIKYPGWGFTSTKAIPEKVLNYVSKQLGISPINIHSYGERKNTRTKHIELHFRSRITLRMDIGYFFQLQRTFKGGGVVVPTTEIKEVAGIGVYLRQVLDFVSKSQHIFYI</sequence>
<gene>
    <name evidence="2" type="ORF">DWZ78_16480</name>
</gene>
<name>A0A415PRQ9_BACSE</name>
<accession>A0A415PRQ9</accession>
<dbReference type="InterPro" id="IPR025296">
    <property type="entry name" value="DUF4158"/>
</dbReference>
<protein>
    <submittedName>
        <fullName evidence="2">DUF4158 domain-containing protein</fullName>
    </submittedName>
</protein>
<reference evidence="2 3" key="1">
    <citation type="submission" date="2018-08" db="EMBL/GenBank/DDBJ databases">
        <title>A genome reference for cultivated species of the human gut microbiota.</title>
        <authorList>
            <person name="Zou Y."/>
            <person name="Xue W."/>
            <person name="Luo G."/>
        </authorList>
    </citation>
    <scope>NUCLEOTIDE SEQUENCE [LARGE SCALE GENOMIC DNA]</scope>
    <source>
        <strain evidence="2 3">AF35-20</strain>
    </source>
</reference>
<organism evidence="2 3">
    <name type="scientific">Bacteroides stercoris</name>
    <dbReference type="NCBI Taxonomy" id="46506"/>
    <lineage>
        <taxon>Bacteria</taxon>
        <taxon>Pseudomonadati</taxon>
        <taxon>Bacteroidota</taxon>
        <taxon>Bacteroidia</taxon>
        <taxon>Bacteroidales</taxon>
        <taxon>Bacteroidaceae</taxon>
        <taxon>Bacteroides</taxon>
    </lineage>
</organism>
<evidence type="ECO:0000259" key="1">
    <source>
        <dbReference type="Pfam" id="PF13700"/>
    </source>
</evidence>
<feature type="domain" description="DUF4158" evidence="1">
    <location>
        <begin position="7"/>
        <end position="108"/>
    </location>
</feature>
<proteinExistence type="predicted"/>
<dbReference type="AlphaFoldDB" id="A0A415PRQ9"/>
<comment type="caution">
    <text evidence="2">The sequence shown here is derived from an EMBL/GenBank/DDBJ whole genome shotgun (WGS) entry which is preliminary data.</text>
</comment>
<dbReference type="EMBL" id="QRPN01000033">
    <property type="protein sequence ID" value="RHM15470.1"/>
    <property type="molecule type" value="Genomic_DNA"/>
</dbReference>
<evidence type="ECO:0000313" key="3">
    <source>
        <dbReference type="Proteomes" id="UP000284604"/>
    </source>
</evidence>